<evidence type="ECO:0000313" key="4">
    <source>
        <dbReference type="Proteomes" id="UP000254329"/>
    </source>
</evidence>
<keyword evidence="4" id="KW-1185">Reference proteome</keyword>
<reference evidence="4 5" key="1">
    <citation type="submission" date="2018-06" db="EMBL/GenBank/DDBJ databases">
        <authorList>
            <consortium name="Pathogen Informatics"/>
            <person name="Doyle S."/>
        </authorList>
    </citation>
    <scope>NUCLEOTIDE SEQUENCE [LARGE SCALE GENOMIC DNA]</scope>
    <source>
        <strain evidence="2 4">NCTC1659</strain>
        <strain evidence="3 5">NCTC8540</strain>
    </source>
</reference>
<dbReference type="SUPFAM" id="SSF51306">
    <property type="entry name" value="LexA/Signal peptidase"/>
    <property type="match status" value="1"/>
</dbReference>
<dbReference type="Proteomes" id="UP000254496">
    <property type="component" value="Unassembled WGS sequence"/>
</dbReference>
<evidence type="ECO:0000259" key="1">
    <source>
        <dbReference type="Pfam" id="PF00717"/>
    </source>
</evidence>
<proteinExistence type="predicted"/>
<name>A0A1V4B1L4_9PAST</name>
<dbReference type="InterPro" id="IPR015927">
    <property type="entry name" value="Peptidase_S24_S26A/B/C"/>
</dbReference>
<organism evidence="2 4">
    <name type="scientific">Canicola haemoglobinophilus</name>
    <dbReference type="NCBI Taxonomy" id="733"/>
    <lineage>
        <taxon>Bacteria</taxon>
        <taxon>Pseudomonadati</taxon>
        <taxon>Pseudomonadota</taxon>
        <taxon>Gammaproteobacteria</taxon>
        <taxon>Pasteurellales</taxon>
        <taxon>Pasteurellaceae</taxon>
        <taxon>Canicola</taxon>
    </lineage>
</organism>
<evidence type="ECO:0000313" key="5">
    <source>
        <dbReference type="Proteomes" id="UP000254496"/>
    </source>
</evidence>
<dbReference type="Pfam" id="PF00717">
    <property type="entry name" value="Peptidase_S24"/>
    <property type="match status" value="1"/>
</dbReference>
<dbReference type="InterPro" id="IPR036286">
    <property type="entry name" value="LexA/Signal_pep-like_sf"/>
</dbReference>
<dbReference type="EC" id="3.4.21.-" evidence="2"/>
<dbReference type="Proteomes" id="UP000254329">
    <property type="component" value="Unassembled WGS sequence"/>
</dbReference>
<dbReference type="RefSeq" id="WP_078218244.1">
    <property type="nucleotide sequence ID" value="NZ_MUXZ01000011.1"/>
</dbReference>
<dbReference type="STRING" id="733.B0186_04755"/>
<dbReference type="EMBL" id="UGHF01000001">
    <property type="protein sequence ID" value="STO60286.1"/>
    <property type="molecule type" value="Genomic_DNA"/>
</dbReference>
<protein>
    <submittedName>
        <fullName evidence="2">ImpA protein</fullName>
        <ecNumber evidence="2">3.4.21.-</ecNumber>
    </submittedName>
</protein>
<dbReference type="EMBL" id="UGHJ01000001">
    <property type="protein sequence ID" value="STO68780.1"/>
    <property type="molecule type" value="Genomic_DNA"/>
</dbReference>
<sequence length="147" mass="16939">MGYLNQNLSNMGAALSYQPMPFFIDTEQRDRSSHKKLDLNLYCIKRPQQTCFVQVKNPNLLAWGIEEGDILIVEKQDSLAINDLIVLDLNNQFQLYELIAYENSEFIFFPLDNKAHSIKTDSWKDLSIVGTVTNTIHQMKPKGKETK</sequence>
<evidence type="ECO:0000313" key="2">
    <source>
        <dbReference type="EMBL" id="STO60286.1"/>
    </source>
</evidence>
<dbReference type="OrthoDB" id="9787787at2"/>
<dbReference type="GO" id="GO:0016787">
    <property type="term" value="F:hydrolase activity"/>
    <property type="evidence" value="ECO:0007669"/>
    <property type="project" value="UniProtKB-KW"/>
</dbReference>
<keyword evidence="2" id="KW-0378">Hydrolase</keyword>
<evidence type="ECO:0000313" key="3">
    <source>
        <dbReference type="EMBL" id="STO68780.1"/>
    </source>
</evidence>
<feature type="domain" description="Peptidase S24/S26A/S26B/S26C" evidence="1">
    <location>
        <begin position="33"/>
        <end position="132"/>
    </location>
</feature>
<accession>A0A1V4B1L4</accession>
<gene>
    <name evidence="2" type="primary">impA</name>
    <name evidence="2" type="ORF">NCTC1659_01573</name>
    <name evidence="3" type="ORF">NCTC8540_01283</name>
</gene>
<dbReference type="Gene3D" id="2.10.109.10">
    <property type="entry name" value="Umud Fragment, subunit A"/>
    <property type="match status" value="1"/>
</dbReference>
<dbReference type="AlphaFoldDB" id="A0A1V4B1L4"/>